<gene>
    <name evidence="6" type="ORF">METZ01_LOCUS457895</name>
</gene>
<feature type="non-terminal residue" evidence="6">
    <location>
        <position position="1"/>
    </location>
</feature>
<evidence type="ECO:0000256" key="3">
    <source>
        <dbReference type="ARBA" id="ARBA00022801"/>
    </source>
</evidence>
<feature type="non-terminal residue" evidence="6">
    <location>
        <position position="252"/>
    </location>
</feature>
<evidence type="ECO:0000313" key="6">
    <source>
        <dbReference type="EMBL" id="SVE05041.1"/>
    </source>
</evidence>
<dbReference type="PANTHER" id="PTHR42978:SF6">
    <property type="entry name" value="QUORUM-QUENCHING LACTONASE YTNP-RELATED"/>
    <property type="match status" value="1"/>
</dbReference>
<protein>
    <recommendedName>
        <fullName evidence="5">Metallo-beta-lactamase domain-containing protein</fullName>
    </recommendedName>
</protein>
<dbReference type="Gene3D" id="3.60.15.10">
    <property type="entry name" value="Ribonuclease Z/Hydroxyacylglutathione hydrolase-like"/>
    <property type="match status" value="1"/>
</dbReference>
<comment type="similarity">
    <text evidence="1">Belongs to the metallo-beta-lactamase superfamily.</text>
</comment>
<dbReference type="PANTHER" id="PTHR42978">
    <property type="entry name" value="QUORUM-QUENCHING LACTONASE YTNP-RELATED-RELATED"/>
    <property type="match status" value="1"/>
</dbReference>
<dbReference type="GO" id="GO:0016787">
    <property type="term" value="F:hydrolase activity"/>
    <property type="evidence" value="ECO:0007669"/>
    <property type="project" value="UniProtKB-KW"/>
</dbReference>
<evidence type="ECO:0000256" key="1">
    <source>
        <dbReference type="ARBA" id="ARBA00007749"/>
    </source>
</evidence>
<dbReference type="InterPro" id="IPR051013">
    <property type="entry name" value="MBL_superfamily_lactonases"/>
</dbReference>
<feature type="domain" description="Metallo-beta-lactamase" evidence="5">
    <location>
        <begin position="61"/>
        <end position="245"/>
    </location>
</feature>
<dbReference type="CDD" id="cd16277">
    <property type="entry name" value="metallo-hydrolase-like_MBL-fold"/>
    <property type="match status" value="1"/>
</dbReference>
<organism evidence="6">
    <name type="scientific">marine metagenome</name>
    <dbReference type="NCBI Taxonomy" id="408172"/>
    <lineage>
        <taxon>unclassified sequences</taxon>
        <taxon>metagenomes</taxon>
        <taxon>ecological metagenomes</taxon>
    </lineage>
</organism>
<evidence type="ECO:0000256" key="2">
    <source>
        <dbReference type="ARBA" id="ARBA00022723"/>
    </source>
</evidence>
<reference evidence="6" key="1">
    <citation type="submission" date="2018-05" db="EMBL/GenBank/DDBJ databases">
        <authorList>
            <person name="Lanie J.A."/>
            <person name="Ng W.-L."/>
            <person name="Kazmierczak K.M."/>
            <person name="Andrzejewski T.M."/>
            <person name="Davidsen T.M."/>
            <person name="Wayne K.J."/>
            <person name="Tettelin H."/>
            <person name="Glass J.I."/>
            <person name="Rusch D."/>
            <person name="Podicherti R."/>
            <person name="Tsui H.-C.T."/>
            <person name="Winkler M.E."/>
        </authorList>
    </citation>
    <scope>NUCLEOTIDE SEQUENCE</scope>
</reference>
<keyword evidence="4" id="KW-0862">Zinc</keyword>
<dbReference type="AlphaFoldDB" id="A0A383ABM6"/>
<keyword evidence="2" id="KW-0479">Metal-binding</keyword>
<accession>A0A383ABM6</accession>
<sequence>FRRLIDVETMHRIKIGDIELIAVTDGAAPPVSPSWPFPAVPESDWDSHRYALDSEGFHTSNFGCFIIRDKEATILVDTGMGSHPPERFGQAPAHLPGSLSAAGIKPTDVTKVVFTHLHFDHVGWAFSKDRVSPFFPNARYVASRTDWEYWSTCTDDSRADHVKSFESNVEPLSGLGVIDLIEGEQFLSGGIRTLPTPGHTPGHMSLLLDSNGKKGVVTGDVFHSSAQFTNPDWSHRADVDPVLGRKTRKQLL</sequence>
<dbReference type="EMBL" id="UINC01190741">
    <property type="protein sequence ID" value="SVE05041.1"/>
    <property type="molecule type" value="Genomic_DNA"/>
</dbReference>
<dbReference type="Pfam" id="PF00753">
    <property type="entry name" value="Lactamase_B"/>
    <property type="match status" value="1"/>
</dbReference>
<name>A0A383ABM6_9ZZZZ</name>
<dbReference type="InterPro" id="IPR001279">
    <property type="entry name" value="Metallo-B-lactamas"/>
</dbReference>
<evidence type="ECO:0000259" key="5">
    <source>
        <dbReference type="SMART" id="SM00849"/>
    </source>
</evidence>
<dbReference type="InterPro" id="IPR036866">
    <property type="entry name" value="RibonucZ/Hydroxyglut_hydro"/>
</dbReference>
<dbReference type="SMART" id="SM00849">
    <property type="entry name" value="Lactamase_B"/>
    <property type="match status" value="1"/>
</dbReference>
<proteinExistence type="inferred from homology"/>
<evidence type="ECO:0000256" key="4">
    <source>
        <dbReference type="ARBA" id="ARBA00022833"/>
    </source>
</evidence>
<dbReference type="GO" id="GO:0046872">
    <property type="term" value="F:metal ion binding"/>
    <property type="evidence" value="ECO:0007669"/>
    <property type="project" value="UniProtKB-KW"/>
</dbReference>
<keyword evidence="3" id="KW-0378">Hydrolase</keyword>
<dbReference type="SUPFAM" id="SSF56281">
    <property type="entry name" value="Metallo-hydrolase/oxidoreductase"/>
    <property type="match status" value="1"/>
</dbReference>